<evidence type="ECO:0000313" key="1">
    <source>
        <dbReference type="EMBL" id="KAH6945639.1"/>
    </source>
</evidence>
<gene>
    <name evidence="1" type="ORF">HPB50_009359</name>
</gene>
<sequence length="235" mass="25283">MAGSSDDGICASAGSIPAPSAGIGKNIAASTSVECSRTWRQRIRPRLSRSSQKAAEDLRALPTYRHRNTLPSHQRLRRGVMGGCCGPGEGHHVRWTHNSRRLESDFAVQSCGDVQEIETTSGACAGNFDVETGEAERRGRPDAPFGKPAGAAYVEHLMRGASRKRQCEDVLVSDNARCVNVSAVLQPEEGSSRNNHCDARAAGQKARAEPVSQDSRLRLYWLAGFTAVVAPNGRC</sequence>
<keyword evidence="2" id="KW-1185">Reference proteome</keyword>
<dbReference type="EMBL" id="CM023481">
    <property type="protein sequence ID" value="KAH6945639.1"/>
    <property type="molecule type" value="Genomic_DNA"/>
</dbReference>
<accession>A0ACB7TLB8</accession>
<organism evidence="1 2">
    <name type="scientific">Hyalomma asiaticum</name>
    <name type="common">Tick</name>
    <dbReference type="NCBI Taxonomy" id="266040"/>
    <lineage>
        <taxon>Eukaryota</taxon>
        <taxon>Metazoa</taxon>
        <taxon>Ecdysozoa</taxon>
        <taxon>Arthropoda</taxon>
        <taxon>Chelicerata</taxon>
        <taxon>Arachnida</taxon>
        <taxon>Acari</taxon>
        <taxon>Parasitiformes</taxon>
        <taxon>Ixodida</taxon>
        <taxon>Ixodoidea</taxon>
        <taxon>Ixodidae</taxon>
        <taxon>Hyalomminae</taxon>
        <taxon>Hyalomma</taxon>
    </lineage>
</organism>
<name>A0ACB7TLB8_HYAAI</name>
<proteinExistence type="predicted"/>
<reference evidence="1" key="1">
    <citation type="submission" date="2020-05" db="EMBL/GenBank/DDBJ databases">
        <title>Large-scale comparative analyses of tick genomes elucidate their genetic diversity and vector capacities.</title>
        <authorList>
            <person name="Jia N."/>
            <person name="Wang J."/>
            <person name="Shi W."/>
            <person name="Du L."/>
            <person name="Sun Y."/>
            <person name="Zhan W."/>
            <person name="Jiang J."/>
            <person name="Wang Q."/>
            <person name="Zhang B."/>
            <person name="Ji P."/>
            <person name="Sakyi L.B."/>
            <person name="Cui X."/>
            <person name="Yuan T."/>
            <person name="Jiang B."/>
            <person name="Yang W."/>
            <person name="Lam T.T.-Y."/>
            <person name="Chang Q."/>
            <person name="Ding S."/>
            <person name="Wang X."/>
            <person name="Zhu J."/>
            <person name="Ruan X."/>
            <person name="Zhao L."/>
            <person name="Wei J."/>
            <person name="Que T."/>
            <person name="Du C."/>
            <person name="Cheng J."/>
            <person name="Dai P."/>
            <person name="Han X."/>
            <person name="Huang E."/>
            <person name="Gao Y."/>
            <person name="Liu J."/>
            <person name="Shao H."/>
            <person name="Ye R."/>
            <person name="Li L."/>
            <person name="Wei W."/>
            <person name="Wang X."/>
            <person name="Wang C."/>
            <person name="Yang T."/>
            <person name="Huo Q."/>
            <person name="Li W."/>
            <person name="Guo W."/>
            <person name="Chen H."/>
            <person name="Zhou L."/>
            <person name="Ni X."/>
            <person name="Tian J."/>
            <person name="Zhou Y."/>
            <person name="Sheng Y."/>
            <person name="Liu T."/>
            <person name="Pan Y."/>
            <person name="Xia L."/>
            <person name="Li J."/>
            <person name="Zhao F."/>
            <person name="Cao W."/>
        </authorList>
    </citation>
    <scope>NUCLEOTIDE SEQUENCE</scope>
    <source>
        <strain evidence="1">Hyas-2018</strain>
    </source>
</reference>
<comment type="caution">
    <text evidence="1">The sequence shown here is derived from an EMBL/GenBank/DDBJ whole genome shotgun (WGS) entry which is preliminary data.</text>
</comment>
<dbReference type="Proteomes" id="UP000821845">
    <property type="component" value="Chromosome 1"/>
</dbReference>
<protein>
    <submittedName>
        <fullName evidence="1">Uncharacterized protein</fullName>
    </submittedName>
</protein>
<evidence type="ECO:0000313" key="2">
    <source>
        <dbReference type="Proteomes" id="UP000821845"/>
    </source>
</evidence>